<accession>A0ABR5CR48</accession>
<dbReference type="PANTHER" id="PTHR40114">
    <property type="entry name" value="SLR0698 PROTEIN"/>
    <property type="match status" value="1"/>
</dbReference>
<dbReference type="SMART" id="SM01118">
    <property type="entry name" value="CYTH"/>
    <property type="match status" value="1"/>
</dbReference>
<dbReference type="Pfam" id="PF01928">
    <property type="entry name" value="CYTH"/>
    <property type="match status" value="1"/>
</dbReference>
<organism evidence="3 4">
    <name type="scientific">Rhizobium nepotum 39/7</name>
    <dbReference type="NCBI Taxonomy" id="1368418"/>
    <lineage>
        <taxon>Bacteria</taxon>
        <taxon>Pseudomonadati</taxon>
        <taxon>Pseudomonadota</taxon>
        <taxon>Alphaproteobacteria</taxon>
        <taxon>Hyphomicrobiales</taxon>
        <taxon>Rhizobiaceae</taxon>
        <taxon>Rhizobium/Agrobacterium group</taxon>
        <taxon>Rhizobium</taxon>
    </lineage>
</organism>
<protein>
    <submittedName>
        <fullName evidence="3">Adenylate cyclase</fullName>
    </submittedName>
</protein>
<proteinExistence type="predicted"/>
<dbReference type="PIRSF" id="PIRSF016487">
    <property type="entry name" value="CYTH_UCP016487"/>
    <property type="match status" value="1"/>
</dbReference>
<name>A0ABR5CR48_9HYPH</name>
<dbReference type="SUPFAM" id="SSF55154">
    <property type="entry name" value="CYTH-like phosphatases"/>
    <property type="match status" value="1"/>
</dbReference>
<reference evidence="3 4" key="1">
    <citation type="submission" date="2015-03" db="EMBL/GenBank/DDBJ databases">
        <title>Draft Genome Sequences of Agrobacterium nepotum Strain 39/7T (= CFBP 7436T = LMG 26435T) and Agrobacterium sp. Strain KFB 330 (= CFBP 8308 = LMG 28674).</title>
        <authorList>
            <person name="Kuzmanovic N."/>
            <person name="Pulawska J."/>
            <person name="Obradovic A."/>
        </authorList>
    </citation>
    <scope>NUCLEOTIDE SEQUENCE [LARGE SCALE GENOMIC DNA]</scope>
    <source>
        <strain evidence="3 4">39/7</strain>
    </source>
</reference>
<feature type="domain" description="CYTH" evidence="2">
    <location>
        <begin position="2"/>
        <end position="149"/>
    </location>
</feature>
<feature type="region of interest" description="Disordered" evidence="1">
    <location>
        <begin position="147"/>
        <end position="170"/>
    </location>
</feature>
<dbReference type="InterPro" id="IPR012042">
    <property type="entry name" value="NeuTTM/CthTTM-like"/>
</dbReference>
<evidence type="ECO:0000313" key="3">
    <source>
        <dbReference type="EMBL" id="KJF67313.1"/>
    </source>
</evidence>
<keyword evidence="4" id="KW-1185">Reference proteome</keyword>
<gene>
    <name evidence="3" type="ORF">RS75_14795</name>
</gene>
<dbReference type="CDD" id="cd07891">
    <property type="entry name" value="CYTH-like_CthTTM-like_1"/>
    <property type="match status" value="1"/>
</dbReference>
<evidence type="ECO:0000259" key="2">
    <source>
        <dbReference type="PROSITE" id="PS51707"/>
    </source>
</evidence>
<evidence type="ECO:0000313" key="4">
    <source>
        <dbReference type="Proteomes" id="UP000052068"/>
    </source>
</evidence>
<dbReference type="InterPro" id="IPR023577">
    <property type="entry name" value="CYTH_domain"/>
</dbReference>
<sequence length="170" mass="19335">MAKEIERKFLVAGDEWRNEVTHSMAFRQAYVASLENRSVRVRIVNRRDATLTIKIGASALVRDEYEYSIPLADAEELMASAPGVVIEKTRHTVDHRGFTWEVDVFEGIYQGLVVAEVEMDDENADPDLPSWLGKEVTGDRRFSNQALAMDSPYGDLPNVFQDRSEKTLRQ</sequence>
<dbReference type="InterPro" id="IPR033469">
    <property type="entry name" value="CYTH-like_dom_sf"/>
</dbReference>
<dbReference type="PROSITE" id="PS51707">
    <property type="entry name" value="CYTH"/>
    <property type="match status" value="1"/>
</dbReference>
<dbReference type="PANTHER" id="PTHR40114:SF1">
    <property type="entry name" value="SLR0698 PROTEIN"/>
    <property type="match status" value="1"/>
</dbReference>
<dbReference type="Gene3D" id="2.40.320.10">
    <property type="entry name" value="Hypothetical Protein Pfu-838710-001"/>
    <property type="match status" value="1"/>
</dbReference>
<comment type="caution">
    <text evidence="3">The sequence shown here is derived from an EMBL/GenBank/DDBJ whole genome shotgun (WGS) entry which is preliminary data.</text>
</comment>
<dbReference type="EMBL" id="JWJH01000012">
    <property type="protein sequence ID" value="KJF67313.1"/>
    <property type="molecule type" value="Genomic_DNA"/>
</dbReference>
<evidence type="ECO:0000256" key="1">
    <source>
        <dbReference type="SAM" id="MobiDB-lite"/>
    </source>
</evidence>
<dbReference type="RefSeq" id="WP_045021804.1">
    <property type="nucleotide sequence ID" value="NZ_JWJH01000012.1"/>
</dbReference>
<dbReference type="Proteomes" id="UP000052068">
    <property type="component" value="Unassembled WGS sequence"/>
</dbReference>